<dbReference type="PANTHER" id="PTHR24567:SF74">
    <property type="entry name" value="HTH-TYPE TRANSCRIPTIONAL REGULATOR ARCR"/>
    <property type="match status" value="1"/>
</dbReference>
<accession>A0A9E2KZQ1</accession>
<reference evidence="2" key="2">
    <citation type="submission" date="2021-04" db="EMBL/GenBank/DDBJ databases">
        <authorList>
            <person name="Gilroy R."/>
        </authorList>
    </citation>
    <scope>NUCLEOTIDE SEQUENCE</scope>
    <source>
        <strain evidence="2">Gambia15-2214</strain>
    </source>
</reference>
<comment type="caution">
    <text evidence="2">The sequence shown here is derived from an EMBL/GenBank/DDBJ whole genome shotgun (WGS) entry which is preliminary data.</text>
</comment>
<proteinExistence type="predicted"/>
<dbReference type="InterPro" id="IPR014710">
    <property type="entry name" value="RmlC-like_jellyroll"/>
</dbReference>
<reference evidence="2" key="1">
    <citation type="journal article" date="2021" name="PeerJ">
        <title>Extensive microbial diversity within the chicken gut microbiome revealed by metagenomics and culture.</title>
        <authorList>
            <person name="Gilroy R."/>
            <person name="Ravi A."/>
            <person name="Getino M."/>
            <person name="Pursley I."/>
            <person name="Horton D.L."/>
            <person name="Alikhan N.F."/>
            <person name="Baker D."/>
            <person name="Gharbi K."/>
            <person name="Hall N."/>
            <person name="Watson M."/>
            <person name="Adriaenssens E.M."/>
            <person name="Foster-Nyarko E."/>
            <person name="Jarju S."/>
            <person name="Secka A."/>
            <person name="Antonio M."/>
            <person name="Oren A."/>
            <person name="Chaudhuri R.R."/>
            <person name="La Ragione R."/>
            <person name="Hildebrand F."/>
            <person name="Pallen M.J."/>
        </authorList>
    </citation>
    <scope>NUCLEOTIDE SEQUENCE</scope>
    <source>
        <strain evidence="2">Gambia15-2214</strain>
    </source>
</reference>
<evidence type="ECO:0000313" key="3">
    <source>
        <dbReference type="Proteomes" id="UP000823914"/>
    </source>
</evidence>
<dbReference type="InterPro" id="IPR050397">
    <property type="entry name" value="Env_Response_Regulators"/>
</dbReference>
<dbReference type="PROSITE" id="PS00889">
    <property type="entry name" value="CNMP_BINDING_2"/>
    <property type="match status" value="1"/>
</dbReference>
<dbReference type="Pfam" id="PF00027">
    <property type="entry name" value="cNMP_binding"/>
    <property type="match status" value="2"/>
</dbReference>
<dbReference type="Gene3D" id="2.60.120.10">
    <property type="entry name" value="Jelly Rolls"/>
    <property type="match status" value="2"/>
</dbReference>
<organism evidence="2 3">
    <name type="scientific">Candidatus Treponema excrementipullorum</name>
    <dbReference type="NCBI Taxonomy" id="2838768"/>
    <lineage>
        <taxon>Bacteria</taxon>
        <taxon>Pseudomonadati</taxon>
        <taxon>Spirochaetota</taxon>
        <taxon>Spirochaetia</taxon>
        <taxon>Spirochaetales</taxon>
        <taxon>Treponemataceae</taxon>
        <taxon>Treponema</taxon>
    </lineage>
</organism>
<feature type="domain" description="Cyclic nucleotide-binding" evidence="1">
    <location>
        <begin position="192"/>
        <end position="290"/>
    </location>
</feature>
<dbReference type="CDD" id="cd00038">
    <property type="entry name" value="CAP_ED"/>
    <property type="match status" value="2"/>
</dbReference>
<dbReference type="PROSITE" id="PS50042">
    <property type="entry name" value="CNMP_BINDING_3"/>
    <property type="match status" value="2"/>
</dbReference>
<dbReference type="InterPro" id="IPR018488">
    <property type="entry name" value="cNMP-bd_CS"/>
</dbReference>
<dbReference type="GO" id="GO:0005829">
    <property type="term" value="C:cytosol"/>
    <property type="evidence" value="ECO:0007669"/>
    <property type="project" value="TreeGrafter"/>
</dbReference>
<sequence length="392" mass="44401">MLQLSMVHFNKGSYIFIEGNPCTDRFYIIKTGFVSCSRSRPGAEPEGFGPGDFIGVISCMSGFNQPETAIAATDVQAIAVRRDQYSELIQNNTPVALKTIRSFANRMRTMNEKLTQLALSNVSVESPEQIFDVASYYDSVGDFDPAIFAYYQHLKVCPRGEHAEIAKKRFVVLKNASKAVYFEPTAETVRFYPKGTMVFSECQSGQDMFIIQDGQVKITKIVNGTEVILAVLKKGDFFGEMALLENKPRSASIIAFEDCYLMVVNRKNFDQMVASQPQLISRLTKTLAERLWTMERQLNNATLQDPVYKMIDMIALQLEKERFVPTRTKVAKHFDFTPQDLANMTGIPLINQRNVIEQFLRLDPVRVDEKGKVFVPDCADILKAAAFYRKQH</sequence>
<dbReference type="InterPro" id="IPR018490">
    <property type="entry name" value="cNMP-bd_dom_sf"/>
</dbReference>
<evidence type="ECO:0000259" key="1">
    <source>
        <dbReference type="PROSITE" id="PS50042"/>
    </source>
</evidence>
<protein>
    <submittedName>
        <fullName evidence="2">Crp/Fnr family transcriptional regulator</fullName>
    </submittedName>
</protein>
<dbReference type="PANTHER" id="PTHR24567">
    <property type="entry name" value="CRP FAMILY TRANSCRIPTIONAL REGULATORY PROTEIN"/>
    <property type="match status" value="1"/>
</dbReference>
<name>A0A9E2KZQ1_9SPIR</name>
<dbReference type="SUPFAM" id="SSF51206">
    <property type="entry name" value="cAMP-binding domain-like"/>
    <property type="match status" value="2"/>
</dbReference>
<dbReference type="SMART" id="SM00100">
    <property type="entry name" value="cNMP"/>
    <property type="match status" value="2"/>
</dbReference>
<feature type="domain" description="Cyclic nucleotide-binding" evidence="1">
    <location>
        <begin position="1"/>
        <end position="106"/>
    </location>
</feature>
<gene>
    <name evidence="2" type="ORF">IAA16_00340</name>
</gene>
<dbReference type="InterPro" id="IPR000595">
    <property type="entry name" value="cNMP-bd_dom"/>
</dbReference>
<dbReference type="GO" id="GO:0003700">
    <property type="term" value="F:DNA-binding transcription factor activity"/>
    <property type="evidence" value="ECO:0007669"/>
    <property type="project" value="TreeGrafter"/>
</dbReference>
<evidence type="ECO:0000313" key="2">
    <source>
        <dbReference type="EMBL" id="MBU3848995.1"/>
    </source>
</evidence>
<dbReference type="EMBL" id="JAHLFV010000007">
    <property type="protein sequence ID" value="MBU3848995.1"/>
    <property type="molecule type" value="Genomic_DNA"/>
</dbReference>
<dbReference type="Proteomes" id="UP000823914">
    <property type="component" value="Unassembled WGS sequence"/>
</dbReference>
<dbReference type="AlphaFoldDB" id="A0A9E2KZQ1"/>